<dbReference type="Pfam" id="PF12680">
    <property type="entry name" value="SnoaL_2"/>
    <property type="match status" value="1"/>
</dbReference>
<keyword evidence="3" id="KW-1185">Reference proteome</keyword>
<sequence length="324" mass="35863">MAIVPSTKPSRRIPMRDILFSSLALIGLNITLLAVHTEAHKYGNVWLSETEAFVLNAVTELFVLKQSDAVDKYWSPNYIQHNPLVANGTAALKSLTAFLGNFTYETGFVVSSGPVVAIRSRLTPERGNVSLVVDIFRVEKGKIMEHWDVIQDEVPTNQTVSGLPMFDPAEHHSYNLSSCYDEETETRNMLLAPWGLNKIFNQFDSAVFDKFWDPVYLQHNPGVASGSAALRGFIVANANASASANATTAAAATPNWQGGFSLVKCDIVFTHARVGDSVVVDTFRFRDGRFYEHWDIAQTEVPANRTASGLSMFDPEEFSLQFAY</sequence>
<dbReference type="EMBL" id="KQ965739">
    <property type="protein sequence ID" value="KXS19089.1"/>
    <property type="molecule type" value="Genomic_DNA"/>
</dbReference>
<accession>A0A139AQS6</accession>
<organism evidence="2 3">
    <name type="scientific">Gonapodya prolifera (strain JEL478)</name>
    <name type="common">Monoblepharis prolifera</name>
    <dbReference type="NCBI Taxonomy" id="1344416"/>
    <lineage>
        <taxon>Eukaryota</taxon>
        <taxon>Fungi</taxon>
        <taxon>Fungi incertae sedis</taxon>
        <taxon>Chytridiomycota</taxon>
        <taxon>Chytridiomycota incertae sedis</taxon>
        <taxon>Monoblepharidomycetes</taxon>
        <taxon>Monoblepharidales</taxon>
        <taxon>Gonapodyaceae</taxon>
        <taxon>Gonapodya</taxon>
    </lineage>
</organism>
<evidence type="ECO:0000313" key="3">
    <source>
        <dbReference type="Proteomes" id="UP000070544"/>
    </source>
</evidence>
<dbReference type="InterPro" id="IPR032710">
    <property type="entry name" value="NTF2-like_dom_sf"/>
</dbReference>
<name>A0A139AQS6_GONPJ</name>
<dbReference type="OrthoDB" id="2155522at2759"/>
<evidence type="ECO:0000259" key="1">
    <source>
        <dbReference type="Pfam" id="PF12680"/>
    </source>
</evidence>
<reference evidence="2 3" key="1">
    <citation type="journal article" date="2015" name="Genome Biol. Evol.">
        <title>Phylogenomic analyses indicate that early fungi evolved digesting cell walls of algal ancestors of land plants.</title>
        <authorList>
            <person name="Chang Y."/>
            <person name="Wang S."/>
            <person name="Sekimoto S."/>
            <person name="Aerts A.L."/>
            <person name="Choi C."/>
            <person name="Clum A."/>
            <person name="LaButti K.M."/>
            <person name="Lindquist E.A."/>
            <person name="Yee Ngan C."/>
            <person name="Ohm R.A."/>
            <person name="Salamov A.A."/>
            <person name="Grigoriev I.V."/>
            <person name="Spatafora J.W."/>
            <person name="Berbee M.L."/>
        </authorList>
    </citation>
    <scope>NUCLEOTIDE SEQUENCE [LARGE SCALE GENOMIC DNA]</scope>
    <source>
        <strain evidence="2 3">JEL478</strain>
    </source>
</reference>
<proteinExistence type="predicted"/>
<evidence type="ECO:0000313" key="2">
    <source>
        <dbReference type="EMBL" id="KXS19089.1"/>
    </source>
</evidence>
<gene>
    <name evidence="2" type="ORF">M427DRAFT_29082</name>
</gene>
<dbReference type="Proteomes" id="UP000070544">
    <property type="component" value="Unassembled WGS sequence"/>
</dbReference>
<dbReference type="AlphaFoldDB" id="A0A139AQS6"/>
<protein>
    <recommendedName>
        <fullName evidence="1">SnoaL-like domain-containing protein</fullName>
    </recommendedName>
</protein>
<dbReference type="SUPFAM" id="SSF54427">
    <property type="entry name" value="NTF2-like"/>
    <property type="match status" value="2"/>
</dbReference>
<feature type="domain" description="SnoaL-like" evidence="1">
    <location>
        <begin position="65"/>
        <end position="146"/>
    </location>
</feature>
<dbReference type="Gene3D" id="3.10.450.50">
    <property type="match status" value="2"/>
</dbReference>
<dbReference type="InterPro" id="IPR037401">
    <property type="entry name" value="SnoaL-like"/>
</dbReference>